<dbReference type="Proteomes" id="UP000054166">
    <property type="component" value="Unassembled WGS sequence"/>
</dbReference>
<feature type="compositionally biased region" description="Low complexity" evidence="1">
    <location>
        <begin position="155"/>
        <end position="177"/>
    </location>
</feature>
<gene>
    <name evidence="2" type="ORF">PILCRDRAFT_8534</name>
</gene>
<reference evidence="2 3" key="1">
    <citation type="submission" date="2014-04" db="EMBL/GenBank/DDBJ databases">
        <authorList>
            <consortium name="DOE Joint Genome Institute"/>
            <person name="Kuo A."/>
            <person name="Tarkka M."/>
            <person name="Buscot F."/>
            <person name="Kohler A."/>
            <person name="Nagy L.G."/>
            <person name="Floudas D."/>
            <person name="Copeland A."/>
            <person name="Barry K.W."/>
            <person name="Cichocki N."/>
            <person name="Veneault-Fourrey C."/>
            <person name="LaButti K."/>
            <person name="Lindquist E.A."/>
            <person name="Lipzen A."/>
            <person name="Lundell T."/>
            <person name="Morin E."/>
            <person name="Murat C."/>
            <person name="Sun H."/>
            <person name="Tunlid A."/>
            <person name="Henrissat B."/>
            <person name="Grigoriev I.V."/>
            <person name="Hibbett D.S."/>
            <person name="Martin F."/>
            <person name="Nordberg H.P."/>
            <person name="Cantor M.N."/>
            <person name="Hua S.X."/>
        </authorList>
    </citation>
    <scope>NUCLEOTIDE SEQUENCE [LARGE SCALE GENOMIC DNA]</scope>
    <source>
        <strain evidence="2 3">F 1598</strain>
    </source>
</reference>
<dbReference type="OrthoDB" id="26679at2759"/>
<reference evidence="3" key="2">
    <citation type="submission" date="2015-01" db="EMBL/GenBank/DDBJ databases">
        <title>Evolutionary Origins and Diversification of the Mycorrhizal Mutualists.</title>
        <authorList>
            <consortium name="DOE Joint Genome Institute"/>
            <consortium name="Mycorrhizal Genomics Consortium"/>
            <person name="Kohler A."/>
            <person name="Kuo A."/>
            <person name="Nagy L.G."/>
            <person name="Floudas D."/>
            <person name="Copeland A."/>
            <person name="Barry K.W."/>
            <person name="Cichocki N."/>
            <person name="Veneault-Fourrey C."/>
            <person name="LaButti K."/>
            <person name="Lindquist E.A."/>
            <person name="Lipzen A."/>
            <person name="Lundell T."/>
            <person name="Morin E."/>
            <person name="Murat C."/>
            <person name="Riley R."/>
            <person name="Ohm R."/>
            <person name="Sun H."/>
            <person name="Tunlid A."/>
            <person name="Henrissat B."/>
            <person name="Grigoriev I.V."/>
            <person name="Hibbett D.S."/>
            <person name="Martin F."/>
        </authorList>
    </citation>
    <scope>NUCLEOTIDE SEQUENCE [LARGE SCALE GENOMIC DNA]</scope>
    <source>
        <strain evidence="3">F 1598</strain>
    </source>
</reference>
<evidence type="ECO:0000313" key="3">
    <source>
        <dbReference type="Proteomes" id="UP000054166"/>
    </source>
</evidence>
<evidence type="ECO:0000313" key="2">
    <source>
        <dbReference type="EMBL" id="KIM81888.1"/>
    </source>
</evidence>
<dbReference type="EMBL" id="KN832997">
    <property type="protein sequence ID" value="KIM81888.1"/>
    <property type="molecule type" value="Genomic_DNA"/>
</dbReference>
<dbReference type="InParanoid" id="A0A0C3B6L8"/>
<feature type="compositionally biased region" description="Basic and acidic residues" evidence="1">
    <location>
        <begin position="101"/>
        <end position="110"/>
    </location>
</feature>
<proteinExistence type="predicted"/>
<sequence>MGGISPLLASQSPQLQISSVVTGQGQPHSNRIVAQKAAEHGCAGHAHPITIDINWALTLRLYSIHKLPPASPDLNPIFTQSTSIRSSSFRLTHKYGLASGRSDKDKDKDSPTLPTPGSADSEFGCFVSVPPAQDPLSESLVLYSLPGSSQFGSITTPSTGGLSVSTSTSTTVDSSPP</sequence>
<name>A0A0C3B6L8_PILCF</name>
<accession>A0A0C3B6L8</accession>
<keyword evidence="3" id="KW-1185">Reference proteome</keyword>
<feature type="region of interest" description="Disordered" evidence="1">
    <location>
        <begin position="153"/>
        <end position="177"/>
    </location>
</feature>
<dbReference type="AlphaFoldDB" id="A0A0C3B6L8"/>
<dbReference type="HOGENOM" id="CLU_1518452_0_0_1"/>
<feature type="region of interest" description="Disordered" evidence="1">
    <location>
        <begin position="98"/>
        <end position="125"/>
    </location>
</feature>
<organism evidence="2 3">
    <name type="scientific">Piloderma croceum (strain F 1598)</name>
    <dbReference type="NCBI Taxonomy" id="765440"/>
    <lineage>
        <taxon>Eukaryota</taxon>
        <taxon>Fungi</taxon>
        <taxon>Dikarya</taxon>
        <taxon>Basidiomycota</taxon>
        <taxon>Agaricomycotina</taxon>
        <taxon>Agaricomycetes</taxon>
        <taxon>Agaricomycetidae</taxon>
        <taxon>Atheliales</taxon>
        <taxon>Atheliaceae</taxon>
        <taxon>Piloderma</taxon>
    </lineage>
</organism>
<evidence type="ECO:0000256" key="1">
    <source>
        <dbReference type="SAM" id="MobiDB-lite"/>
    </source>
</evidence>
<protein>
    <submittedName>
        <fullName evidence="2">Uncharacterized protein</fullName>
    </submittedName>
</protein>